<gene>
    <name evidence="1" type="ORF">TS85_00990</name>
</gene>
<proteinExistence type="predicted"/>
<dbReference type="AlphaFoldDB" id="A0A7U5BE95"/>
<organism evidence="1 2">
    <name type="scientific">Sphingomonas hengshuiensis</name>
    <dbReference type="NCBI Taxonomy" id="1609977"/>
    <lineage>
        <taxon>Bacteria</taxon>
        <taxon>Pseudomonadati</taxon>
        <taxon>Pseudomonadota</taxon>
        <taxon>Alphaproteobacteria</taxon>
        <taxon>Sphingomonadales</taxon>
        <taxon>Sphingomonadaceae</taxon>
        <taxon>Sphingomonas</taxon>
    </lineage>
</organism>
<dbReference type="Proteomes" id="UP000032300">
    <property type="component" value="Chromosome"/>
</dbReference>
<dbReference type="EMBL" id="CP010836">
    <property type="protein sequence ID" value="AJP70703.1"/>
    <property type="molecule type" value="Genomic_DNA"/>
</dbReference>
<evidence type="ECO:0000313" key="1">
    <source>
        <dbReference type="EMBL" id="AJP70703.1"/>
    </source>
</evidence>
<dbReference type="KEGG" id="sphi:TS85_00990"/>
<protein>
    <submittedName>
        <fullName evidence="1">Uncharacterized protein</fullName>
    </submittedName>
</protein>
<dbReference type="OrthoDB" id="7594683at2"/>
<keyword evidence="2" id="KW-1185">Reference proteome</keyword>
<reference evidence="1 2" key="1">
    <citation type="journal article" date="2015" name="Int. J. Syst. Evol. Microbiol.">
        <title>Sphingomonas hengshuiensis sp. nov., isolated from lake wetland.</title>
        <authorList>
            <person name="Wei S."/>
            <person name="Wang T."/>
            <person name="Liu H."/>
            <person name="Zhang C."/>
            <person name="Guo J."/>
            <person name="Wang Q."/>
            <person name="Liang K."/>
            <person name="Zhang Z."/>
        </authorList>
    </citation>
    <scope>NUCLEOTIDE SEQUENCE [LARGE SCALE GENOMIC DNA]</scope>
    <source>
        <strain evidence="1 2">WHSC-8</strain>
    </source>
</reference>
<dbReference type="RefSeq" id="WP_044329865.1">
    <property type="nucleotide sequence ID" value="NZ_CP010836.1"/>
</dbReference>
<accession>A0A7U5BE95</accession>
<reference evidence="1 2" key="2">
    <citation type="submission" date="2015-02" db="EMBL/GenBank/DDBJ databases">
        <title>The complete genome of Sphingomonas hengshuiensis sp. WHSC-8 isolated from soil of Hengshui Lake.</title>
        <authorList>
            <person name="Wei S."/>
            <person name="Guo J."/>
            <person name="Su C."/>
            <person name="Wu R."/>
            <person name="Zhang Z."/>
            <person name="Liang K."/>
            <person name="Li H."/>
            <person name="Wang T."/>
            <person name="Liu H."/>
            <person name="Zhang C."/>
            <person name="Li Z."/>
            <person name="Wang Q."/>
            <person name="Meng J."/>
        </authorList>
    </citation>
    <scope>NUCLEOTIDE SEQUENCE [LARGE SCALE GENOMIC DNA]</scope>
    <source>
        <strain evidence="1 2">WHSC-8</strain>
    </source>
</reference>
<name>A0A7U5BE95_9SPHN</name>
<evidence type="ECO:0000313" key="2">
    <source>
        <dbReference type="Proteomes" id="UP000032300"/>
    </source>
</evidence>
<sequence>MKNKSLHLNAGVKLISDFHNTLSAYNSAHSGKDGHKEQFEIATRERLFEMLGEAYSVSLRLTSDMAVLGQLCAHYGTNAPGVLENPHSAPVRLMFGKKSKRGKLEAARSAWKYGKAFRAAQTLGWKAGDFATNVAGFSLVVAAGGKDKTLRFLSALEALDRQQNGDPSAAWDEEESRAAIAWLARTQAPLATFCGTLATDPRDRQMLGLVAQYDAKTGEWQVRGVNQSDSARAWSTIAKPMVQQFREWRSEAAMKLAVANLDKHGPDDIESLLAALAAQGDYIGAREAERQLSRRLTVFERDGDFSFPREVQVAGDAITSSDESQVGAAA</sequence>